<evidence type="ECO:0000313" key="1">
    <source>
        <dbReference type="EMBL" id="MBE7701275.1"/>
    </source>
</evidence>
<dbReference type="Proteomes" id="UP000822993">
    <property type="component" value="Unassembled WGS sequence"/>
</dbReference>
<reference evidence="1 2" key="1">
    <citation type="submission" date="2020-08" db="EMBL/GenBank/DDBJ databases">
        <title>A Genomic Blueprint of the Chicken Gut Microbiome.</title>
        <authorList>
            <person name="Gilroy R."/>
            <person name="Ravi A."/>
            <person name="Getino M."/>
            <person name="Pursley I."/>
            <person name="Horton D.L."/>
            <person name="Alikhan N.-F."/>
            <person name="Baker D."/>
            <person name="Gharbi K."/>
            <person name="Hall N."/>
            <person name="Watson M."/>
            <person name="Adriaenssens E.M."/>
            <person name="Foster-Nyarko E."/>
            <person name="Jarju S."/>
            <person name="Secka A."/>
            <person name="Antonio M."/>
            <person name="Oren A."/>
            <person name="Chaudhuri R."/>
            <person name="La Ragione R.M."/>
            <person name="Hildebrand F."/>
            <person name="Pallen M.J."/>
        </authorList>
    </citation>
    <scope>NUCLEOTIDE SEQUENCE [LARGE SCALE GENOMIC DNA]</scope>
    <source>
        <strain evidence="1 2">Sa1BUA8</strain>
    </source>
</reference>
<sequence>MSTAPPIVITPAQYAAAVQALGLDLALTHAVSITADWAQLTLVNTDEHGAPIVELGRLTTRSVGVPITPAT</sequence>
<dbReference type="AlphaFoldDB" id="A0A9D5YZJ7"/>
<accession>A0A9D5YZJ7</accession>
<organism evidence="1 2">
    <name type="scientific">Oerskovia douganii</name>
    <dbReference type="NCBI Taxonomy" id="2762210"/>
    <lineage>
        <taxon>Bacteria</taxon>
        <taxon>Bacillati</taxon>
        <taxon>Actinomycetota</taxon>
        <taxon>Actinomycetes</taxon>
        <taxon>Micrococcales</taxon>
        <taxon>Cellulomonadaceae</taxon>
        <taxon>Oerskovia</taxon>
    </lineage>
</organism>
<name>A0A9D5YZJ7_9CELL</name>
<dbReference type="EMBL" id="JACSPN010000017">
    <property type="protein sequence ID" value="MBE7701275.1"/>
    <property type="molecule type" value="Genomic_DNA"/>
</dbReference>
<evidence type="ECO:0000313" key="2">
    <source>
        <dbReference type="Proteomes" id="UP000822993"/>
    </source>
</evidence>
<comment type="caution">
    <text evidence="1">The sequence shown here is derived from an EMBL/GenBank/DDBJ whole genome shotgun (WGS) entry which is preliminary data.</text>
</comment>
<proteinExistence type="predicted"/>
<protein>
    <submittedName>
        <fullName evidence="1">Uncharacterized protein</fullName>
    </submittedName>
</protein>
<dbReference type="RefSeq" id="WP_193720534.1">
    <property type="nucleotide sequence ID" value="NZ_JACSPN010000017.1"/>
</dbReference>
<gene>
    <name evidence="1" type="ORF">H9623_13320</name>
</gene>
<keyword evidence="2" id="KW-1185">Reference proteome</keyword>